<evidence type="ECO:0000256" key="3">
    <source>
        <dbReference type="ARBA" id="ARBA00022473"/>
    </source>
</evidence>
<comment type="function">
    <text evidence="7">Controls stomatal patterning.</text>
</comment>
<sequence length="118" mass="13463">MMAASAYKWPNGVKSRVILMMLIFFLTFFSSNSGDESMLPRDQHGQLKGQMKTVLGSSPPRCVNKCSSCRPCTATLVVPPHHHKMNSLKATTPYHYEGDETYYLLSWKCRCRDKLFQP</sequence>
<dbReference type="Proteomes" id="UP001457282">
    <property type="component" value="Unassembled WGS sequence"/>
</dbReference>
<dbReference type="PANTHER" id="PTHR33109">
    <property type="entry name" value="EPIDERMAL PATTERNING FACTOR-LIKE PROTEIN 4"/>
    <property type="match status" value="1"/>
</dbReference>
<evidence type="ECO:0000313" key="8">
    <source>
        <dbReference type="EMBL" id="KAK9947555.1"/>
    </source>
</evidence>
<dbReference type="InterPro" id="IPR039455">
    <property type="entry name" value="EPFL"/>
</dbReference>
<dbReference type="EMBL" id="JBEDUW010000001">
    <property type="protein sequence ID" value="KAK9947555.1"/>
    <property type="molecule type" value="Genomic_DNA"/>
</dbReference>
<evidence type="ECO:0000256" key="1">
    <source>
        <dbReference type="ARBA" id="ARBA00004613"/>
    </source>
</evidence>
<gene>
    <name evidence="8" type="ORF">M0R45_003173</name>
</gene>
<keyword evidence="4 7" id="KW-0964">Secreted</keyword>
<dbReference type="Pfam" id="PF17181">
    <property type="entry name" value="EPF"/>
    <property type="match status" value="1"/>
</dbReference>
<dbReference type="PANTHER" id="PTHR33109:SF60">
    <property type="entry name" value="EPIDERMAL PATTERNING FACTOR-LIKE PROTEIN 8"/>
    <property type="match status" value="1"/>
</dbReference>
<protein>
    <recommendedName>
        <fullName evidence="7">Epidermal patterning factor-like protein</fullName>
    </recommendedName>
</protein>
<evidence type="ECO:0000313" key="9">
    <source>
        <dbReference type="Proteomes" id="UP001457282"/>
    </source>
</evidence>
<organism evidence="8 9">
    <name type="scientific">Rubus argutus</name>
    <name type="common">Southern blackberry</name>
    <dbReference type="NCBI Taxonomy" id="59490"/>
    <lineage>
        <taxon>Eukaryota</taxon>
        <taxon>Viridiplantae</taxon>
        <taxon>Streptophyta</taxon>
        <taxon>Embryophyta</taxon>
        <taxon>Tracheophyta</taxon>
        <taxon>Spermatophyta</taxon>
        <taxon>Magnoliopsida</taxon>
        <taxon>eudicotyledons</taxon>
        <taxon>Gunneridae</taxon>
        <taxon>Pentapetalae</taxon>
        <taxon>rosids</taxon>
        <taxon>fabids</taxon>
        <taxon>Rosales</taxon>
        <taxon>Rosaceae</taxon>
        <taxon>Rosoideae</taxon>
        <taxon>Rosoideae incertae sedis</taxon>
        <taxon>Rubus</taxon>
    </lineage>
</organism>
<evidence type="ECO:0000256" key="7">
    <source>
        <dbReference type="RuleBase" id="RU367102"/>
    </source>
</evidence>
<reference evidence="8 9" key="1">
    <citation type="journal article" date="2023" name="G3 (Bethesda)">
        <title>A chromosome-length genome assembly and annotation of blackberry (Rubus argutus, cv. 'Hillquist').</title>
        <authorList>
            <person name="Bruna T."/>
            <person name="Aryal R."/>
            <person name="Dudchenko O."/>
            <person name="Sargent D.J."/>
            <person name="Mead D."/>
            <person name="Buti M."/>
            <person name="Cavallini A."/>
            <person name="Hytonen T."/>
            <person name="Andres J."/>
            <person name="Pham M."/>
            <person name="Weisz D."/>
            <person name="Mascagni F."/>
            <person name="Usai G."/>
            <person name="Natali L."/>
            <person name="Bassil N."/>
            <person name="Fernandez G.E."/>
            <person name="Lomsadze A."/>
            <person name="Armour M."/>
            <person name="Olukolu B."/>
            <person name="Poorten T."/>
            <person name="Britton C."/>
            <person name="Davik J."/>
            <person name="Ashrafi H."/>
            <person name="Aiden E.L."/>
            <person name="Borodovsky M."/>
            <person name="Worthington M."/>
        </authorList>
    </citation>
    <scope>NUCLEOTIDE SEQUENCE [LARGE SCALE GENOMIC DNA]</scope>
    <source>
        <strain evidence="8">PI 553951</strain>
    </source>
</reference>
<keyword evidence="6" id="KW-1015">Disulfide bond</keyword>
<feature type="signal peptide" evidence="7">
    <location>
        <begin position="1"/>
        <end position="34"/>
    </location>
</feature>
<name>A0AAW1YE63_RUBAR</name>
<comment type="subcellular location">
    <subcellularLocation>
        <location evidence="1 7">Secreted</location>
    </subcellularLocation>
</comment>
<evidence type="ECO:0000256" key="6">
    <source>
        <dbReference type="ARBA" id="ARBA00023157"/>
    </source>
</evidence>
<evidence type="ECO:0000256" key="5">
    <source>
        <dbReference type="ARBA" id="ARBA00022729"/>
    </source>
</evidence>
<keyword evidence="3 7" id="KW-0217">Developmental protein</keyword>
<dbReference type="GO" id="GO:0010052">
    <property type="term" value="P:guard cell differentiation"/>
    <property type="evidence" value="ECO:0007669"/>
    <property type="project" value="UniProtKB-UniRule"/>
</dbReference>
<keyword evidence="9" id="KW-1185">Reference proteome</keyword>
<proteinExistence type="inferred from homology"/>
<keyword evidence="5 7" id="KW-0732">Signal</keyword>
<feature type="chain" id="PRO_5043098403" description="Epidermal patterning factor-like protein" evidence="7">
    <location>
        <begin position="35"/>
        <end position="118"/>
    </location>
</feature>
<comment type="caution">
    <text evidence="8">The sequence shown here is derived from an EMBL/GenBank/DDBJ whole genome shotgun (WGS) entry which is preliminary data.</text>
</comment>
<comment type="similarity">
    <text evidence="2 7">Belongs to the plant cysteine rich small secretory peptide family. Epidermal patterning factor subfamily.</text>
</comment>
<dbReference type="AlphaFoldDB" id="A0AAW1YE63"/>
<dbReference type="GO" id="GO:0005576">
    <property type="term" value="C:extracellular region"/>
    <property type="evidence" value="ECO:0007669"/>
    <property type="project" value="UniProtKB-SubCell"/>
</dbReference>
<evidence type="ECO:0000256" key="4">
    <source>
        <dbReference type="ARBA" id="ARBA00022525"/>
    </source>
</evidence>
<accession>A0AAW1YE63</accession>
<evidence type="ECO:0000256" key="2">
    <source>
        <dbReference type="ARBA" id="ARBA00008127"/>
    </source>
</evidence>